<keyword evidence="1" id="KW-0472">Membrane</keyword>
<feature type="transmembrane region" description="Helical" evidence="1">
    <location>
        <begin position="172"/>
        <end position="192"/>
    </location>
</feature>
<feature type="transmembrane region" description="Helical" evidence="1">
    <location>
        <begin position="213"/>
        <end position="236"/>
    </location>
</feature>
<evidence type="ECO:0000256" key="1">
    <source>
        <dbReference type="SAM" id="Phobius"/>
    </source>
</evidence>
<keyword evidence="1" id="KW-1133">Transmembrane helix</keyword>
<comment type="caution">
    <text evidence="2">The sequence shown here is derived from an EMBL/GenBank/DDBJ whole genome shotgun (WGS) entry which is preliminary data.</text>
</comment>
<dbReference type="RefSeq" id="WP_132418172.1">
    <property type="nucleotide sequence ID" value="NZ_SKFG01000010.1"/>
</dbReference>
<feature type="transmembrane region" description="Helical" evidence="1">
    <location>
        <begin position="297"/>
        <end position="314"/>
    </location>
</feature>
<protein>
    <submittedName>
        <fullName evidence="2">Uncharacterized protein</fullName>
    </submittedName>
</protein>
<reference evidence="2 3" key="1">
    <citation type="submission" date="2019-03" db="EMBL/GenBank/DDBJ databases">
        <authorList>
            <person name="Kim M.K.M."/>
        </authorList>
    </citation>
    <scope>NUCLEOTIDE SEQUENCE [LARGE SCALE GENOMIC DNA]</scope>
    <source>
        <strain evidence="2 3">18JY21-1</strain>
    </source>
</reference>
<name>A0A4V2WNW8_9BACL</name>
<keyword evidence="3" id="KW-1185">Reference proteome</keyword>
<dbReference type="EMBL" id="SKFG01000010">
    <property type="protein sequence ID" value="TCZ77072.1"/>
    <property type="molecule type" value="Genomic_DNA"/>
</dbReference>
<feature type="transmembrane region" description="Helical" evidence="1">
    <location>
        <begin position="269"/>
        <end position="290"/>
    </location>
</feature>
<keyword evidence="1" id="KW-0812">Transmembrane</keyword>
<sequence>MREIVRVECKRILNIKTLGLILIIVLAISIFSSVNNFTSYNLYDSSGKVVLSAKDNLAESKKSDHNKALDSEALMDVINGVDKSNYLYNMNTIRVVLSTYNEKHISEMTKEDMDHFYEQRIAALETGALRPLGIFTDEQIEHLLSKASQLEAPMQVGYAEGWKNLNNDMADLLVIILMILSVILLPVFGGTAKTNMNELCLSTKHGKSIFIKAKMIAGLEITSLVYVASVFILTIAQLSVFGTNGYNLVIQSDVFYLFSTYNITFLEQYILNVVMGYTAVLFMTSIIFLITVITEQIIAGGVLTTFFWIMMFTLPSNLFTSVGITHNLSNFLPYNMTNFNKFFRNNEIYEVFGQMIPSYLWVMIVTLVITACLTVATNIVADLKISKKFEIITYRK</sequence>
<accession>A0A4V2WNW8</accession>
<feature type="transmembrane region" description="Helical" evidence="1">
    <location>
        <begin position="359"/>
        <end position="381"/>
    </location>
</feature>
<evidence type="ECO:0000313" key="2">
    <source>
        <dbReference type="EMBL" id="TCZ77072.1"/>
    </source>
</evidence>
<evidence type="ECO:0000313" key="3">
    <source>
        <dbReference type="Proteomes" id="UP000295418"/>
    </source>
</evidence>
<feature type="transmembrane region" description="Helical" evidence="1">
    <location>
        <begin position="12"/>
        <end position="34"/>
    </location>
</feature>
<gene>
    <name evidence="2" type="ORF">E0485_11435</name>
</gene>
<dbReference type="Proteomes" id="UP000295418">
    <property type="component" value="Unassembled WGS sequence"/>
</dbReference>
<proteinExistence type="predicted"/>
<dbReference type="AlphaFoldDB" id="A0A4V2WNW8"/>
<organism evidence="2 3">
    <name type="scientific">Paenibacillus albiflavus</name>
    <dbReference type="NCBI Taxonomy" id="2545760"/>
    <lineage>
        <taxon>Bacteria</taxon>
        <taxon>Bacillati</taxon>
        <taxon>Bacillota</taxon>
        <taxon>Bacilli</taxon>
        <taxon>Bacillales</taxon>
        <taxon>Paenibacillaceae</taxon>
        <taxon>Paenibacillus</taxon>
    </lineage>
</organism>
<dbReference type="OrthoDB" id="1701811at2"/>